<organism evidence="3 4">
    <name type="scientific">Xaviernesmea oryzae</name>
    <dbReference type="NCBI Taxonomy" id="464029"/>
    <lineage>
        <taxon>Bacteria</taxon>
        <taxon>Pseudomonadati</taxon>
        <taxon>Pseudomonadota</taxon>
        <taxon>Alphaproteobacteria</taxon>
        <taxon>Hyphomicrobiales</taxon>
        <taxon>Rhizobiaceae</taxon>
        <taxon>Rhizobium/Agrobacterium group</taxon>
        <taxon>Xaviernesmea</taxon>
    </lineage>
</organism>
<evidence type="ECO:0000313" key="4">
    <source>
        <dbReference type="Proteomes" id="UP000192903"/>
    </source>
</evidence>
<dbReference type="STRING" id="464029.SAMN02982989_2048"/>
<reference evidence="4" key="1">
    <citation type="submission" date="2017-04" db="EMBL/GenBank/DDBJ databases">
        <authorList>
            <person name="Varghese N."/>
            <person name="Submissions S."/>
        </authorList>
    </citation>
    <scope>NUCLEOTIDE SEQUENCE [LARGE SCALE GENOMIC DNA]</scope>
    <source>
        <strain evidence="4">B4P</strain>
    </source>
</reference>
<sequence>MRIDAHQHFWRIAERTGQWPPPELAAIHRDFLPEDMQPLIAAAGIDGTVLVQTMENEADTAFMLDLADRTPFILGVVGWTDMKAAGAPASIARLARHPKLKGFRPMLQDIADDRWIDDPALGAAVGAMVEHRLVFDALVLPRHLEPLANFARRHPDLPIVIDHGAKPPISEGRFIGWYARMKALAELPNVHCKLSGLLTEAGDQKPQAVRPYAETILDLFGPDRAVWGSDWPVLRLAGDYSAWLDQCLDIVPAQHHAAVFGGNAQRFYRLGA</sequence>
<evidence type="ECO:0000313" key="3">
    <source>
        <dbReference type="EMBL" id="SMF42781.1"/>
    </source>
</evidence>
<dbReference type="InterPro" id="IPR052350">
    <property type="entry name" value="Metallo-dep_Lactonases"/>
</dbReference>
<dbReference type="Proteomes" id="UP000192903">
    <property type="component" value="Unassembled WGS sequence"/>
</dbReference>
<comment type="similarity">
    <text evidence="1">Belongs to the metallo-dependent hydrolases superfamily.</text>
</comment>
<dbReference type="GO" id="GO:0016787">
    <property type="term" value="F:hydrolase activity"/>
    <property type="evidence" value="ECO:0007669"/>
    <property type="project" value="InterPro"/>
</dbReference>
<dbReference type="InterPro" id="IPR006680">
    <property type="entry name" value="Amidohydro-rel"/>
</dbReference>
<dbReference type="InterPro" id="IPR032466">
    <property type="entry name" value="Metal_Hydrolase"/>
</dbReference>
<keyword evidence="4" id="KW-1185">Reference proteome</keyword>
<dbReference type="OrthoDB" id="9787654at2"/>
<dbReference type="RefSeq" id="WP_085422289.1">
    <property type="nucleotide sequence ID" value="NZ_FXAF01000006.1"/>
</dbReference>
<dbReference type="SUPFAM" id="SSF51556">
    <property type="entry name" value="Metallo-dependent hydrolases"/>
    <property type="match status" value="1"/>
</dbReference>
<dbReference type="EMBL" id="FXAF01000006">
    <property type="protein sequence ID" value="SMF42781.1"/>
    <property type="molecule type" value="Genomic_DNA"/>
</dbReference>
<name>A0A1X7F040_9HYPH</name>
<dbReference type="PANTHER" id="PTHR43569:SF2">
    <property type="entry name" value="AMIDOHYDROLASE-RELATED DOMAIN-CONTAINING PROTEIN"/>
    <property type="match status" value="1"/>
</dbReference>
<feature type="domain" description="Amidohydrolase-related" evidence="2">
    <location>
        <begin position="3"/>
        <end position="270"/>
    </location>
</feature>
<proteinExistence type="inferred from homology"/>
<dbReference type="PANTHER" id="PTHR43569">
    <property type="entry name" value="AMIDOHYDROLASE"/>
    <property type="match status" value="1"/>
</dbReference>
<dbReference type="Pfam" id="PF04909">
    <property type="entry name" value="Amidohydro_2"/>
    <property type="match status" value="1"/>
</dbReference>
<evidence type="ECO:0000256" key="1">
    <source>
        <dbReference type="ARBA" id="ARBA00038310"/>
    </source>
</evidence>
<gene>
    <name evidence="3" type="ORF">SAMN02982989_2048</name>
</gene>
<dbReference type="Gene3D" id="3.20.20.140">
    <property type="entry name" value="Metal-dependent hydrolases"/>
    <property type="match status" value="1"/>
</dbReference>
<dbReference type="AlphaFoldDB" id="A0A1X7F040"/>
<accession>A0A1X7F040</accession>
<evidence type="ECO:0000259" key="2">
    <source>
        <dbReference type="Pfam" id="PF04909"/>
    </source>
</evidence>
<protein>
    <submittedName>
        <fullName evidence="3">L-fuconolactonase</fullName>
    </submittedName>
</protein>